<gene>
    <name evidence="1" type="ORF">H5410_008526</name>
</gene>
<accession>A0A9J6AG87</accession>
<dbReference type="Proteomes" id="UP000824120">
    <property type="component" value="Chromosome 2"/>
</dbReference>
<reference evidence="1 2" key="1">
    <citation type="submission" date="2020-09" db="EMBL/GenBank/DDBJ databases">
        <title>De no assembly of potato wild relative species, Solanum commersonii.</title>
        <authorList>
            <person name="Cho K."/>
        </authorList>
    </citation>
    <scope>NUCLEOTIDE SEQUENCE [LARGE SCALE GENOMIC DNA]</scope>
    <source>
        <strain evidence="1">LZ3.2</strain>
        <tissue evidence="1">Leaf</tissue>
    </source>
</reference>
<sequence length="114" mass="13789">MFPSYQKHKIGRISILCHCQTQREDFAGVYKMAHLLILIFEQQRQQPTRTKHSAVNNRRHKRKHLHHTKIKIHWLFCSRCQLIFILKTIDNANRSPLIQQHLLKSKFHFEKNLL</sequence>
<comment type="caution">
    <text evidence="1">The sequence shown here is derived from an EMBL/GenBank/DDBJ whole genome shotgun (WGS) entry which is preliminary data.</text>
</comment>
<dbReference type="EMBL" id="JACXVP010000002">
    <property type="protein sequence ID" value="KAG5623308.1"/>
    <property type="molecule type" value="Genomic_DNA"/>
</dbReference>
<proteinExistence type="predicted"/>
<keyword evidence="2" id="KW-1185">Reference proteome</keyword>
<evidence type="ECO:0000313" key="1">
    <source>
        <dbReference type="EMBL" id="KAG5623308.1"/>
    </source>
</evidence>
<organism evidence="1 2">
    <name type="scientific">Solanum commersonii</name>
    <name type="common">Commerson's wild potato</name>
    <name type="synonym">Commerson's nightshade</name>
    <dbReference type="NCBI Taxonomy" id="4109"/>
    <lineage>
        <taxon>Eukaryota</taxon>
        <taxon>Viridiplantae</taxon>
        <taxon>Streptophyta</taxon>
        <taxon>Embryophyta</taxon>
        <taxon>Tracheophyta</taxon>
        <taxon>Spermatophyta</taxon>
        <taxon>Magnoliopsida</taxon>
        <taxon>eudicotyledons</taxon>
        <taxon>Gunneridae</taxon>
        <taxon>Pentapetalae</taxon>
        <taxon>asterids</taxon>
        <taxon>lamiids</taxon>
        <taxon>Solanales</taxon>
        <taxon>Solanaceae</taxon>
        <taxon>Solanoideae</taxon>
        <taxon>Solaneae</taxon>
        <taxon>Solanum</taxon>
    </lineage>
</organism>
<evidence type="ECO:0000313" key="2">
    <source>
        <dbReference type="Proteomes" id="UP000824120"/>
    </source>
</evidence>
<protein>
    <submittedName>
        <fullName evidence="1">Uncharacterized protein</fullName>
    </submittedName>
</protein>
<name>A0A9J6AG87_SOLCO</name>
<dbReference type="AlphaFoldDB" id="A0A9J6AG87"/>